<dbReference type="OrthoDB" id="3758478at2759"/>
<dbReference type="RefSeq" id="XP_007681771.1">
    <property type="nucleotide sequence ID" value="XM_007683581.1"/>
</dbReference>
<name>M2MJJ3_BAUPA</name>
<dbReference type="Gene3D" id="3.10.450.50">
    <property type="match status" value="1"/>
</dbReference>
<evidence type="ECO:0008006" key="3">
    <source>
        <dbReference type="Google" id="ProtNLM"/>
    </source>
</evidence>
<evidence type="ECO:0000313" key="2">
    <source>
        <dbReference type="Proteomes" id="UP000011761"/>
    </source>
</evidence>
<protein>
    <recommendedName>
        <fullName evidence="3">SnoaL-like domain-containing protein</fullName>
    </recommendedName>
</protein>
<dbReference type="EMBL" id="KB445564">
    <property type="protein sequence ID" value="EMC91463.1"/>
    <property type="molecule type" value="Genomic_DNA"/>
</dbReference>
<keyword evidence="2" id="KW-1185">Reference proteome</keyword>
<dbReference type="AlphaFoldDB" id="M2MJJ3"/>
<dbReference type="GeneID" id="19109388"/>
<gene>
    <name evidence="1" type="ORF">BAUCODRAFT_160969</name>
</gene>
<dbReference type="Proteomes" id="UP000011761">
    <property type="component" value="Unassembled WGS sequence"/>
</dbReference>
<dbReference type="SUPFAM" id="SSF54427">
    <property type="entry name" value="NTF2-like"/>
    <property type="match status" value="1"/>
</dbReference>
<dbReference type="PANTHER" id="PTHR39598:SF1">
    <property type="entry name" value="AUSTINOID BIOSYNTHESIS CLUSTERS PROTEIN F-RELATED"/>
    <property type="match status" value="1"/>
</dbReference>
<dbReference type="KEGG" id="bcom:BAUCODRAFT_160969"/>
<dbReference type="eggNOG" id="ENOG502SPRW">
    <property type="taxonomic scope" value="Eukaryota"/>
</dbReference>
<dbReference type="PANTHER" id="PTHR39598">
    <property type="entry name" value="AUSTINOL SYNTHESIS PROTEIN F-RELATED"/>
    <property type="match status" value="1"/>
</dbReference>
<reference evidence="1 2" key="1">
    <citation type="journal article" date="2012" name="PLoS Pathog.">
        <title>Diverse lifestyles and strategies of plant pathogenesis encoded in the genomes of eighteen Dothideomycetes fungi.</title>
        <authorList>
            <person name="Ohm R.A."/>
            <person name="Feau N."/>
            <person name="Henrissat B."/>
            <person name="Schoch C.L."/>
            <person name="Horwitz B.A."/>
            <person name="Barry K.W."/>
            <person name="Condon B.J."/>
            <person name="Copeland A.C."/>
            <person name="Dhillon B."/>
            <person name="Glaser F."/>
            <person name="Hesse C.N."/>
            <person name="Kosti I."/>
            <person name="LaButti K."/>
            <person name="Lindquist E.A."/>
            <person name="Lucas S."/>
            <person name="Salamov A.A."/>
            <person name="Bradshaw R.E."/>
            <person name="Ciuffetti L."/>
            <person name="Hamelin R.C."/>
            <person name="Kema G.H.J."/>
            <person name="Lawrence C."/>
            <person name="Scott J.A."/>
            <person name="Spatafora J.W."/>
            <person name="Turgeon B.G."/>
            <person name="de Wit P.J.G.M."/>
            <person name="Zhong S."/>
            <person name="Goodwin S.B."/>
            <person name="Grigoriev I.V."/>
        </authorList>
    </citation>
    <scope>NUCLEOTIDE SEQUENCE [LARGE SCALE GENOMIC DNA]</scope>
    <source>
        <strain evidence="1 2">UAMH 10762</strain>
    </source>
</reference>
<dbReference type="InterPro" id="IPR032710">
    <property type="entry name" value="NTF2-like_dom_sf"/>
</dbReference>
<organism evidence="1 2">
    <name type="scientific">Baudoinia panamericana (strain UAMH 10762)</name>
    <name type="common">Angels' share fungus</name>
    <name type="synonym">Baudoinia compniacensis (strain UAMH 10762)</name>
    <dbReference type="NCBI Taxonomy" id="717646"/>
    <lineage>
        <taxon>Eukaryota</taxon>
        <taxon>Fungi</taxon>
        <taxon>Dikarya</taxon>
        <taxon>Ascomycota</taxon>
        <taxon>Pezizomycotina</taxon>
        <taxon>Dothideomycetes</taxon>
        <taxon>Dothideomycetidae</taxon>
        <taxon>Mycosphaerellales</taxon>
        <taxon>Teratosphaeriaceae</taxon>
        <taxon>Baudoinia</taxon>
    </lineage>
</organism>
<proteinExistence type="predicted"/>
<dbReference type="InterPro" id="IPR050977">
    <property type="entry name" value="Fungal_Meroterpenoid_Isomerase"/>
</dbReference>
<sequence length="148" mass="16884">MTSLAETQKRTALAFLDGYNEFTVEGLLRVRTEDCVHVSLPASMGRPDRNNEEYAMFFHQLERVLKNFKMTTLKILNDPDQHMAVAHAKGDGETPVGAYKNEYVFFFYFTEDGTKVRRVEEFVDTAFNAGLLPKLSEYMASKAAEAQR</sequence>
<accession>M2MJJ3</accession>
<evidence type="ECO:0000313" key="1">
    <source>
        <dbReference type="EMBL" id="EMC91463.1"/>
    </source>
</evidence>
<dbReference type="STRING" id="717646.M2MJJ3"/>
<dbReference type="HOGENOM" id="CLU_108113_4_1_1"/>
<dbReference type="OMA" id="TDIGPYA"/>